<dbReference type="Proteomes" id="UP001201020">
    <property type="component" value="Chromosome"/>
</dbReference>
<sequence>MSEENKEQFFELVKEIDEIVFQHMKDKATSIEFKQVLKKEKSDIKPINSILDAENEETEISSVMDNIGINTKKANILEEEQLLLEEAEENKIFLQLKDKYPDYNIYIKQIYCSSSYQEDRVIQLLQKDLTSLKDIRIKKSEIKFFPFLLHNIKFVLEKPFSISFYDYEIPIYRTLQEEKLRFYPIGEYPFEEREKIFENKWIPLISSLQHSLIKSINDGKLAEKRVERIDKKNISPVDFSKLQESISASIDSAKKAFSNPNKENTSNFETFWQNEKQFNNAILQLKKQLVNIEHELKEEDDRIKEEYLELKKKQVKLNKEAKMYKQLENQGIKIEREKKEKVAKMLSEFQSKKESVQKKLFEFKKKKNLLEQLTELIKNKNMTDFEKNFRMLFKKDVDNALEAIKTSIEEQGSNINLVESNHLEKNIRLHVVWVPIFLITFKASQEERKIDGKAFYSDFDNKVFIISPTTS</sequence>
<keyword evidence="1" id="KW-0175">Coiled coil</keyword>
<protein>
    <submittedName>
        <fullName evidence="2">Uncharacterized protein</fullName>
    </submittedName>
</protein>
<evidence type="ECO:0000313" key="2">
    <source>
        <dbReference type="EMBL" id="UJG40328.1"/>
    </source>
</evidence>
<reference evidence="2" key="1">
    <citation type="journal article" date="2022" name="Nat. Microbiol.">
        <title>Unique mobile elements and scalable gene flow at the prokaryote-eukaryote boundary revealed by circularized Asgard archaea genomes.</title>
        <authorList>
            <person name="Wu F."/>
            <person name="Speth D.R."/>
            <person name="Philosof A."/>
            <person name="Cremiere A."/>
            <person name="Narayanan A."/>
            <person name="Barco R.A."/>
            <person name="Connon S.A."/>
            <person name="Amend J.P."/>
            <person name="Antoshechkin I.A."/>
            <person name="Orphan V.J."/>
        </authorList>
    </citation>
    <scope>NUCLEOTIDE SEQUENCE</scope>
    <source>
        <strain evidence="2">PM71</strain>
    </source>
</reference>
<organism evidence="2">
    <name type="scientific">Candidatus Heimdallarchaeum aukensis</name>
    <dbReference type="NCBI Taxonomy" id="2876573"/>
    <lineage>
        <taxon>Archaea</taxon>
        <taxon>Promethearchaeati</taxon>
        <taxon>Candidatus Heimdallarchaeota</taxon>
        <taxon>Candidatus Heimdallarchaeia (ex Rinke et al. 2021) (nom. nud.)</taxon>
        <taxon>Candidatus Heimdallarchaeales</taxon>
        <taxon>Candidatus Heimdallarchaeaceae</taxon>
        <taxon>Candidatus Heimdallarchaeum</taxon>
    </lineage>
</organism>
<feature type="coiled-coil region" evidence="1">
    <location>
        <begin position="70"/>
        <end position="97"/>
    </location>
</feature>
<dbReference type="AlphaFoldDB" id="A0A9Y1BJT2"/>
<dbReference type="EMBL" id="CP084166">
    <property type="protein sequence ID" value="UJG40328.1"/>
    <property type="molecule type" value="Genomic_DNA"/>
</dbReference>
<proteinExistence type="predicted"/>
<feature type="coiled-coil region" evidence="1">
    <location>
        <begin position="275"/>
        <end position="344"/>
    </location>
</feature>
<accession>A0A9Y1BJT2</accession>
<gene>
    <name evidence="2" type="ORF">K9W45_10860</name>
</gene>
<evidence type="ECO:0000256" key="1">
    <source>
        <dbReference type="SAM" id="Coils"/>
    </source>
</evidence>
<name>A0A9Y1BJT2_9ARCH</name>